<proteinExistence type="predicted"/>
<feature type="domain" description="BON" evidence="2">
    <location>
        <begin position="174"/>
        <end position="242"/>
    </location>
</feature>
<dbReference type="PROSITE" id="PS50914">
    <property type="entry name" value="BON"/>
    <property type="match status" value="1"/>
</dbReference>
<evidence type="ECO:0000313" key="3">
    <source>
        <dbReference type="EMBL" id="MDQ0455588.1"/>
    </source>
</evidence>
<dbReference type="RefSeq" id="WP_370878038.1">
    <property type="nucleotide sequence ID" value="NZ_JAUSWH010000005.1"/>
</dbReference>
<organism evidence="3 4">
    <name type="scientific">Rhizobium paknamense</name>
    <dbReference type="NCBI Taxonomy" id="1206817"/>
    <lineage>
        <taxon>Bacteria</taxon>
        <taxon>Pseudomonadati</taxon>
        <taxon>Pseudomonadota</taxon>
        <taxon>Alphaproteobacteria</taxon>
        <taxon>Hyphomicrobiales</taxon>
        <taxon>Rhizobiaceae</taxon>
        <taxon>Rhizobium/Agrobacterium group</taxon>
        <taxon>Rhizobium</taxon>
    </lineage>
</organism>
<dbReference type="InterPro" id="IPR007055">
    <property type="entry name" value="BON_dom"/>
</dbReference>
<dbReference type="SMART" id="SM00749">
    <property type="entry name" value="BON"/>
    <property type="match status" value="1"/>
</dbReference>
<feature type="compositionally biased region" description="Basic and acidic residues" evidence="1">
    <location>
        <begin position="1"/>
        <end position="25"/>
    </location>
</feature>
<feature type="region of interest" description="Disordered" evidence="1">
    <location>
        <begin position="1"/>
        <end position="135"/>
    </location>
</feature>
<feature type="region of interest" description="Disordered" evidence="1">
    <location>
        <begin position="148"/>
        <end position="176"/>
    </location>
</feature>
<dbReference type="PANTHER" id="PTHR34606">
    <property type="entry name" value="BON DOMAIN-CONTAINING PROTEIN"/>
    <property type="match status" value="1"/>
</dbReference>
<protein>
    <submittedName>
        <fullName evidence="3">Osmotically-inducible protein OsmY</fullName>
    </submittedName>
</protein>
<dbReference type="PANTHER" id="PTHR34606:SF15">
    <property type="entry name" value="BON DOMAIN-CONTAINING PROTEIN"/>
    <property type="match status" value="1"/>
</dbReference>
<feature type="compositionally biased region" description="Gly residues" evidence="1">
    <location>
        <begin position="59"/>
        <end position="68"/>
    </location>
</feature>
<comment type="caution">
    <text evidence="3">The sequence shown here is derived from an EMBL/GenBank/DDBJ whole genome shotgun (WGS) entry which is preliminary data.</text>
</comment>
<sequence length="255" mass="28969">MAYEDRYRNFDDRRRLRPERYERNSSDYGPHESGYVRGYDDYRGGYGDQGADHQRDFGYSGGYGGGMGSSRYPRMGREDWSSDDLGYGDGLRRSGSDRSQPRQRYDSEGYYPSDHPEYRGGYGRGEAGNGWHRDRGFMEKASDEVASWFGDREAERRRDLDQHRGKGPRGYKRTDARVLEDVNDRLSDDPAVDASDIDVQVADGEVTLSGEVSSRYEKRRAEDVAESVSGVHNVQNNIRVRRASPSDASSTTSFS</sequence>
<accession>A0ABU0ID87</accession>
<dbReference type="InterPro" id="IPR014004">
    <property type="entry name" value="Transpt-assoc_nodulatn_dom_bac"/>
</dbReference>
<dbReference type="Pfam" id="PF04972">
    <property type="entry name" value="BON"/>
    <property type="match status" value="1"/>
</dbReference>
<feature type="compositionally biased region" description="Basic and acidic residues" evidence="1">
    <location>
        <begin position="150"/>
        <end position="164"/>
    </location>
</feature>
<dbReference type="Gene3D" id="3.30.1340.30">
    <property type="match status" value="1"/>
</dbReference>
<dbReference type="InterPro" id="IPR051686">
    <property type="entry name" value="Lipoprotein_DolP"/>
</dbReference>
<evidence type="ECO:0000256" key="1">
    <source>
        <dbReference type="SAM" id="MobiDB-lite"/>
    </source>
</evidence>
<dbReference type="Proteomes" id="UP001235269">
    <property type="component" value="Unassembled WGS sequence"/>
</dbReference>
<reference evidence="3 4" key="1">
    <citation type="submission" date="2023-07" db="EMBL/GenBank/DDBJ databases">
        <title>Genomic Encyclopedia of Type Strains, Phase IV (KMG-IV): sequencing the most valuable type-strain genomes for metagenomic binning, comparative biology and taxonomic classification.</title>
        <authorList>
            <person name="Goeker M."/>
        </authorList>
    </citation>
    <scope>NUCLEOTIDE SEQUENCE [LARGE SCALE GENOMIC DNA]</scope>
    <source>
        <strain evidence="3 4">DSM 100301</strain>
    </source>
</reference>
<gene>
    <name evidence="3" type="ORF">QO005_001928</name>
</gene>
<dbReference type="EMBL" id="JAUSWH010000005">
    <property type="protein sequence ID" value="MDQ0455588.1"/>
    <property type="molecule type" value="Genomic_DNA"/>
</dbReference>
<feature type="compositionally biased region" description="Low complexity" evidence="1">
    <location>
        <begin position="243"/>
        <end position="255"/>
    </location>
</feature>
<dbReference type="NCBIfam" id="NF033157">
    <property type="entry name" value="SWFGD_domain"/>
    <property type="match status" value="1"/>
</dbReference>
<evidence type="ECO:0000259" key="2">
    <source>
        <dbReference type="PROSITE" id="PS50914"/>
    </source>
</evidence>
<evidence type="ECO:0000313" key="4">
    <source>
        <dbReference type="Proteomes" id="UP001235269"/>
    </source>
</evidence>
<name>A0ABU0ID87_9HYPH</name>
<feature type="region of interest" description="Disordered" evidence="1">
    <location>
        <begin position="235"/>
        <end position="255"/>
    </location>
</feature>
<keyword evidence="4" id="KW-1185">Reference proteome</keyword>
<feature type="compositionally biased region" description="Basic and acidic residues" evidence="1">
    <location>
        <begin position="90"/>
        <end position="107"/>
    </location>
</feature>
<dbReference type="InterPro" id="IPR047800">
    <property type="entry name" value="SWFGD_dom"/>
</dbReference>